<dbReference type="AlphaFoldDB" id="A0A1C7MC57"/>
<dbReference type="EMBL" id="LUGG01000006">
    <property type="protein sequence ID" value="OBZ73999.1"/>
    <property type="molecule type" value="Genomic_DNA"/>
</dbReference>
<proteinExistence type="predicted"/>
<feature type="region of interest" description="Disordered" evidence="1">
    <location>
        <begin position="50"/>
        <end position="69"/>
    </location>
</feature>
<protein>
    <submittedName>
        <fullName evidence="2">Uncharacterized protein</fullName>
    </submittedName>
</protein>
<sequence length="69" mass="7140">MNLNGLAAVTSPSSGHLHISLRNRINEIISQRGASCHQIPTDVNARMGVNSTAAASPTSSASDALRLEA</sequence>
<name>A0A1C7MC57_GRIFR</name>
<reference evidence="2 3" key="1">
    <citation type="submission" date="2016-03" db="EMBL/GenBank/DDBJ databases">
        <title>Whole genome sequencing of Grifola frondosa 9006-11.</title>
        <authorList>
            <person name="Min B."/>
            <person name="Park H."/>
            <person name="Kim J.-G."/>
            <person name="Cho H."/>
            <person name="Oh Y.-L."/>
            <person name="Kong W.-S."/>
            <person name="Choi I.-G."/>
        </authorList>
    </citation>
    <scope>NUCLEOTIDE SEQUENCE [LARGE SCALE GENOMIC DNA]</scope>
    <source>
        <strain evidence="2 3">9006-11</strain>
    </source>
</reference>
<evidence type="ECO:0000256" key="1">
    <source>
        <dbReference type="SAM" id="MobiDB-lite"/>
    </source>
</evidence>
<comment type="caution">
    <text evidence="2">The sequence shown here is derived from an EMBL/GenBank/DDBJ whole genome shotgun (WGS) entry which is preliminary data.</text>
</comment>
<gene>
    <name evidence="2" type="ORF">A0H81_06317</name>
</gene>
<evidence type="ECO:0000313" key="2">
    <source>
        <dbReference type="EMBL" id="OBZ73999.1"/>
    </source>
</evidence>
<feature type="compositionally biased region" description="Low complexity" evidence="1">
    <location>
        <begin position="51"/>
        <end position="69"/>
    </location>
</feature>
<dbReference type="Proteomes" id="UP000092993">
    <property type="component" value="Unassembled WGS sequence"/>
</dbReference>
<organism evidence="2 3">
    <name type="scientific">Grifola frondosa</name>
    <name type="common">Maitake</name>
    <name type="synonym">Polyporus frondosus</name>
    <dbReference type="NCBI Taxonomy" id="5627"/>
    <lineage>
        <taxon>Eukaryota</taxon>
        <taxon>Fungi</taxon>
        <taxon>Dikarya</taxon>
        <taxon>Basidiomycota</taxon>
        <taxon>Agaricomycotina</taxon>
        <taxon>Agaricomycetes</taxon>
        <taxon>Polyporales</taxon>
        <taxon>Grifolaceae</taxon>
        <taxon>Grifola</taxon>
    </lineage>
</organism>
<evidence type="ECO:0000313" key="3">
    <source>
        <dbReference type="Proteomes" id="UP000092993"/>
    </source>
</evidence>
<keyword evidence="3" id="KW-1185">Reference proteome</keyword>
<accession>A0A1C7MC57</accession>